<reference evidence="2 3" key="1">
    <citation type="journal article" date="2019" name="Int. J. Syst. Evol. Microbiol.">
        <title>The Global Catalogue of Microorganisms (GCM) 10K type strain sequencing project: providing services to taxonomists for standard genome sequencing and annotation.</title>
        <authorList>
            <consortium name="The Broad Institute Genomics Platform"/>
            <consortium name="The Broad Institute Genome Sequencing Center for Infectious Disease"/>
            <person name="Wu L."/>
            <person name="Ma J."/>
        </authorList>
    </citation>
    <scope>NUCLEOTIDE SEQUENCE [LARGE SCALE GENOMIC DNA]</scope>
    <source>
        <strain evidence="2 3">SKJ47</strain>
    </source>
</reference>
<dbReference type="RefSeq" id="WP_379741274.1">
    <property type="nucleotide sequence ID" value="NZ_JBHSVN010000001.1"/>
</dbReference>
<feature type="transmembrane region" description="Helical" evidence="1">
    <location>
        <begin position="37"/>
        <end position="56"/>
    </location>
</feature>
<proteinExistence type="predicted"/>
<name>A0ABD5URH9_9EURY</name>
<sequence>MNRSRFVRLAVLAFGLLLLSFVSRGLARLVAGYETAILVSVPSLVLGGILAVYLTLRGLLDVSGLVRIGE</sequence>
<keyword evidence="1" id="KW-0812">Transmembrane</keyword>
<protein>
    <submittedName>
        <fullName evidence="2">Uncharacterized protein</fullName>
    </submittedName>
</protein>
<dbReference type="Proteomes" id="UP001596296">
    <property type="component" value="Unassembled WGS sequence"/>
</dbReference>
<dbReference type="AlphaFoldDB" id="A0ABD5URH9"/>
<organism evidence="2 3">
    <name type="scientific">Halopenitus salinus</name>
    <dbReference type="NCBI Taxonomy" id="1198295"/>
    <lineage>
        <taxon>Archaea</taxon>
        <taxon>Methanobacteriati</taxon>
        <taxon>Methanobacteriota</taxon>
        <taxon>Stenosarchaea group</taxon>
        <taxon>Halobacteria</taxon>
        <taxon>Halobacteriales</taxon>
        <taxon>Haloferacaceae</taxon>
        <taxon>Halopenitus</taxon>
    </lineage>
</organism>
<dbReference type="EMBL" id="JBHSXL010000003">
    <property type="protein sequence ID" value="MFC6891991.1"/>
    <property type="molecule type" value="Genomic_DNA"/>
</dbReference>
<evidence type="ECO:0000313" key="3">
    <source>
        <dbReference type="Proteomes" id="UP001596296"/>
    </source>
</evidence>
<evidence type="ECO:0000256" key="1">
    <source>
        <dbReference type="SAM" id="Phobius"/>
    </source>
</evidence>
<evidence type="ECO:0000313" key="2">
    <source>
        <dbReference type="EMBL" id="MFC6891991.1"/>
    </source>
</evidence>
<keyword evidence="1" id="KW-1133">Transmembrane helix</keyword>
<keyword evidence="1" id="KW-0472">Membrane</keyword>
<accession>A0ABD5URH9</accession>
<keyword evidence="3" id="KW-1185">Reference proteome</keyword>
<gene>
    <name evidence="2" type="ORF">ACFQE9_05095</name>
</gene>
<comment type="caution">
    <text evidence="2">The sequence shown here is derived from an EMBL/GenBank/DDBJ whole genome shotgun (WGS) entry which is preliminary data.</text>
</comment>